<evidence type="ECO:0000259" key="12">
    <source>
        <dbReference type="PROSITE" id="PS50071"/>
    </source>
</evidence>
<dbReference type="PROSITE" id="PS00027">
    <property type="entry name" value="HOMEOBOX_1"/>
    <property type="match status" value="1"/>
</dbReference>
<feature type="compositionally biased region" description="Polar residues" evidence="11">
    <location>
        <begin position="269"/>
        <end position="278"/>
    </location>
</feature>
<dbReference type="InterPro" id="IPR017970">
    <property type="entry name" value="Homeobox_CS"/>
</dbReference>
<dbReference type="InterPro" id="IPR009057">
    <property type="entry name" value="Homeodomain-like_sf"/>
</dbReference>
<gene>
    <name evidence="13" type="primary">Hox2III</name>
</gene>
<keyword evidence="5 9" id="KW-0371">Homeobox</keyword>
<evidence type="ECO:0000313" key="13">
    <source>
        <dbReference type="EMBL" id="ASW16834.1"/>
    </source>
</evidence>
<evidence type="ECO:0000256" key="7">
    <source>
        <dbReference type="ARBA" id="ARBA00023242"/>
    </source>
</evidence>
<comment type="subcellular location">
    <subcellularLocation>
        <location evidence="1 9 10">Nucleus</location>
    </subcellularLocation>
</comment>
<feature type="DNA-binding region" description="Homeobox" evidence="9">
    <location>
        <begin position="141"/>
        <end position="200"/>
    </location>
</feature>
<evidence type="ECO:0000256" key="3">
    <source>
        <dbReference type="ARBA" id="ARBA00023015"/>
    </source>
</evidence>
<evidence type="ECO:0000256" key="11">
    <source>
        <dbReference type="SAM" id="MobiDB-lite"/>
    </source>
</evidence>
<feature type="region of interest" description="Disordered" evidence="11">
    <location>
        <begin position="199"/>
        <end position="226"/>
    </location>
</feature>
<feature type="compositionally biased region" description="Acidic residues" evidence="11">
    <location>
        <begin position="207"/>
        <end position="218"/>
    </location>
</feature>
<evidence type="ECO:0000256" key="10">
    <source>
        <dbReference type="RuleBase" id="RU000682"/>
    </source>
</evidence>
<dbReference type="SUPFAM" id="SSF46689">
    <property type="entry name" value="Homeodomain-like"/>
    <property type="match status" value="1"/>
</dbReference>
<dbReference type="PANTHER" id="PTHR45664">
    <property type="entry name" value="PROTEIN ZERKNUELLT 1-RELATED"/>
    <property type="match status" value="1"/>
</dbReference>
<dbReference type="AlphaFoldDB" id="A0A248WXT7"/>
<evidence type="ECO:0000256" key="5">
    <source>
        <dbReference type="ARBA" id="ARBA00023155"/>
    </source>
</evidence>
<keyword evidence="6" id="KW-0804">Transcription</keyword>
<feature type="region of interest" description="Disordered" evidence="11">
    <location>
        <begin position="90"/>
        <end position="144"/>
    </location>
</feature>
<dbReference type="InterPro" id="IPR001827">
    <property type="entry name" value="Homeobox_Antennapedia_CS"/>
</dbReference>
<proteinExistence type="inferred from homology"/>
<dbReference type="Pfam" id="PF00046">
    <property type="entry name" value="Homeodomain"/>
    <property type="match status" value="1"/>
</dbReference>
<keyword evidence="7 9" id="KW-0539">Nucleus</keyword>
<keyword evidence="3" id="KW-0805">Transcription regulation</keyword>
<comment type="similarity">
    <text evidence="8">Belongs to the Antp homeobox family. Proboscipedia subfamily.</text>
</comment>
<sequence length="363" mass="40482">MNFEFERETGFINSQPSLAECLTAFPPVAAATDTFVTSSIKSPTLSPPPFDNVVPALHCASRPSRRLGAGPTTWTPSIVHLPEYPWMREKKCSKKQKKQQQQQQQQQHHHHHHRNPAGTVSDPSSPKDADSADDDAPNGGSKRLRTAYTNTQLLELEKEFHFNKYLCRPRRIEIAALLELTERQVKVWFQNRRMKHKRQTQYKENHEDNEESMADNETYECSSEETGHVVSVNNELDGRLQERLFGAQSNSSTAHQASLHLTDAVTRNVGLSPTSSGGESPPRPRGTALPRPPDPRTPPSTCSPESLSLPSLEELVFCGDHCMQLAALTDGHDGVLDTTGDTLQDFLEESVDCLDLHSLPCSM</sequence>
<dbReference type="GO" id="GO:0000978">
    <property type="term" value="F:RNA polymerase II cis-regulatory region sequence-specific DNA binding"/>
    <property type="evidence" value="ECO:0007669"/>
    <property type="project" value="TreeGrafter"/>
</dbReference>
<dbReference type="PROSITE" id="PS00032">
    <property type="entry name" value="ANTENNAPEDIA"/>
    <property type="match status" value="1"/>
</dbReference>
<dbReference type="FunFam" id="1.10.10.60:FF:000145">
    <property type="entry name" value="homeobox protein Hox-A2"/>
    <property type="match status" value="1"/>
</dbReference>
<feature type="region of interest" description="Disordered" evidence="11">
    <location>
        <begin position="268"/>
        <end position="306"/>
    </location>
</feature>
<organism evidence="13">
    <name type="scientific">Eptatretus burgeri</name>
    <name type="common">Inshore hagfish</name>
    <dbReference type="NCBI Taxonomy" id="7764"/>
    <lineage>
        <taxon>Eukaryota</taxon>
        <taxon>Metazoa</taxon>
        <taxon>Chordata</taxon>
        <taxon>Craniata</taxon>
        <taxon>Vertebrata</taxon>
        <taxon>Cyclostomata</taxon>
        <taxon>Myxini</taxon>
        <taxon>Myxiniformes</taxon>
        <taxon>Myxinidae</taxon>
        <taxon>Eptatretinae</taxon>
        <taxon>Eptatretus</taxon>
    </lineage>
</organism>
<keyword evidence="4 9" id="KW-0238">DNA-binding</keyword>
<evidence type="ECO:0000256" key="6">
    <source>
        <dbReference type="ARBA" id="ARBA00023163"/>
    </source>
</evidence>
<accession>A0A248WXT7</accession>
<dbReference type="SMART" id="SM00389">
    <property type="entry name" value="HOX"/>
    <property type="match status" value="1"/>
</dbReference>
<dbReference type="CDD" id="cd00086">
    <property type="entry name" value="homeodomain"/>
    <property type="match status" value="1"/>
</dbReference>
<dbReference type="InterPro" id="IPR020479">
    <property type="entry name" value="HD_metazoa"/>
</dbReference>
<feature type="domain" description="Homeobox" evidence="12">
    <location>
        <begin position="139"/>
        <end position="199"/>
    </location>
</feature>
<evidence type="ECO:0000256" key="2">
    <source>
        <dbReference type="ARBA" id="ARBA00022473"/>
    </source>
</evidence>
<evidence type="ECO:0000256" key="9">
    <source>
        <dbReference type="PROSITE-ProRule" id="PRU00108"/>
    </source>
</evidence>
<evidence type="ECO:0000256" key="4">
    <source>
        <dbReference type="ARBA" id="ARBA00023125"/>
    </source>
</evidence>
<dbReference type="PROSITE" id="PS50071">
    <property type="entry name" value="HOMEOBOX_2"/>
    <property type="match status" value="1"/>
</dbReference>
<dbReference type="InterPro" id="IPR001356">
    <property type="entry name" value="HD"/>
</dbReference>
<name>A0A248WXT7_EPTBU</name>
<dbReference type="Gene3D" id="1.10.10.60">
    <property type="entry name" value="Homeodomain-like"/>
    <property type="match status" value="1"/>
</dbReference>
<dbReference type="GO" id="GO:0000981">
    <property type="term" value="F:DNA-binding transcription factor activity, RNA polymerase II-specific"/>
    <property type="evidence" value="ECO:0007669"/>
    <property type="project" value="InterPro"/>
</dbReference>
<dbReference type="GO" id="GO:0005634">
    <property type="term" value="C:nucleus"/>
    <property type="evidence" value="ECO:0007669"/>
    <property type="project" value="UniProtKB-SubCell"/>
</dbReference>
<dbReference type="PRINTS" id="PR00024">
    <property type="entry name" value="HOMEOBOX"/>
</dbReference>
<dbReference type="PANTHER" id="PTHR45664:SF2">
    <property type="entry name" value="HOMEOTIC PROTEIN PROBOSCIPEDIA"/>
    <property type="match status" value="1"/>
</dbReference>
<evidence type="ECO:0000256" key="1">
    <source>
        <dbReference type="ARBA" id="ARBA00004123"/>
    </source>
</evidence>
<evidence type="ECO:0000256" key="8">
    <source>
        <dbReference type="ARBA" id="ARBA00038135"/>
    </source>
</evidence>
<reference evidence="13" key="1">
    <citation type="submission" date="2017-06" db="EMBL/GenBank/DDBJ databases">
        <title>Hox-containing scaffolds of the hagfish, Eptatretus burgeri, genome.</title>
        <authorList>
            <person name="Pascual-Anaya J."/>
        </authorList>
    </citation>
    <scope>NUCLEOTIDE SEQUENCE</scope>
    <source>
        <tissue evidence="13">Testis</tissue>
    </source>
</reference>
<protein>
    <submittedName>
        <fullName evidence="13">HOX2III</fullName>
    </submittedName>
</protein>
<dbReference type="EMBL" id="MF398223">
    <property type="protein sequence ID" value="ASW16834.1"/>
    <property type="molecule type" value="Genomic_DNA"/>
</dbReference>
<keyword evidence="2" id="KW-0217">Developmental protein</keyword>